<name>A0A8D5FEP4_9BACT</name>
<keyword evidence="2" id="KW-1185">Reference proteome</keyword>
<protein>
    <submittedName>
        <fullName evidence="1">Uncharacterized protein</fullName>
    </submittedName>
</protein>
<proteinExistence type="predicted"/>
<evidence type="ECO:0000313" key="1">
    <source>
        <dbReference type="EMBL" id="BCL59923.1"/>
    </source>
</evidence>
<accession>A0A8D5FEP4</accession>
<gene>
    <name evidence="1" type="ORF">DGMP_06160</name>
</gene>
<dbReference type="Proteomes" id="UP000826725">
    <property type="component" value="Chromosome"/>
</dbReference>
<organism evidence="1 2">
    <name type="scientific">Desulfomarina profundi</name>
    <dbReference type="NCBI Taxonomy" id="2772557"/>
    <lineage>
        <taxon>Bacteria</taxon>
        <taxon>Pseudomonadati</taxon>
        <taxon>Thermodesulfobacteriota</taxon>
        <taxon>Desulfobulbia</taxon>
        <taxon>Desulfobulbales</taxon>
        <taxon>Desulfobulbaceae</taxon>
        <taxon>Desulfomarina</taxon>
    </lineage>
</organism>
<sequence>MKLIMDKKINIWRERIVSFTIGALCLFVVSLLMGAASDYQNSTLNYGRYQISSWATQLNRGSGAVGAFVLDTVSGETRTVYMRTYGDPGDTRVVKNNLKKSFSAMR</sequence>
<evidence type="ECO:0000313" key="2">
    <source>
        <dbReference type="Proteomes" id="UP000826725"/>
    </source>
</evidence>
<dbReference type="AlphaFoldDB" id="A0A8D5FEP4"/>
<dbReference type="EMBL" id="AP024086">
    <property type="protein sequence ID" value="BCL59923.1"/>
    <property type="molecule type" value="Genomic_DNA"/>
</dbReference>
<dbReference type="KEGG" id="dbk:DGMP_06160"/>
<reference evidence="1" key="1">
    <citation type="submission" date="2020-09" db="EMBL/GenBank/DDBJ databases">
        <title>Desulfogranum mesoprofundum gen. nov., sp. nov., a novel mesophilic, sulfate-reducing chemolithoautotroph isolated from a deep-sea hydrothermal vent chimney in the Suiyo Seamount.</title>
        <authorList>
            <person name="Hashimoto Y."/>
            <person name="Nakagawa S."/>
        </authorList>
    </citation>
    <scope>NUCLEOTIDE SEQUENCE</scope>
    <source>
        <strain evidence="1">KT2</strain>
    </source>
</reference>